<comment type="caution">
    <text evidence="1">The sequence shown here is derived from an EMBL/GenBank/DDBJ whole genome shotgun (WGS) entry which is preliminary data.</text>
</comment>
<evidence type="ECO:0000313" key="1">
    <source>
        <dbReference type="EMBL" id="KPI35140.1"/>
    </source>
</evidence>
<dbReference type="OrthoDB" id="5391496at2759"/>
<keyword evidence="2" id="KW-1185">Reference proteome</keyword>
<evidence type="ECO:0000313" key="2">
    <source>
        <dbReference type="Proteomes" id="UP000038010"/>
    </source>
</evidence>
<dbReference type="RefSeq" id="XP_017995103.1">
    <property type="nucleotide sequence ID" value="XM_018141224.1"/>
</dbReference>
<dbReference type="VEuPathDB" id="FungiDB:AB675_1343"/>
<proteinExistence type="predicted"/>
<dbReference type="Proteomes" id="UP000038010">
    <property type="component" value="Unassembled WGS sequence"/>
</dbReference>
<name>A0A0N1NVJ3_9EURO</name>
<dbReference type="AlphaFoldDB" id="A0A0N1NVJ3"/>
<protein>
    <recommendedName>
        <fullName evidence="3">Elongator complex protein 6</fullName>
    </recommendedName>
</protein>
<sequence>MNVVTTKYEYYIDLLEDLTRSQQIADTTVIICLSRTDFLSHVAAQIHRLSTSEQPEDAGSPGDLTADVTESASSQHRFLVPTLQLLSVGQHMRLAYCPNIPSLRAYLSTYGSQQESTAPSRSRLIIVDLLALHHGTSEFTLQGLSRTLATAVSVASSASSDLALTECKDIRDPTHPDRGSRLWEAQVPLLSGSVRIGLEGSRWSGRALTIRKIASRWFQIEDEPRRGTAS</sequence>
<dbReference type="EMBL" id="LFJN01000044">
    <property type="protein sequence ID" value="KPI35140.1"/>
    <property type="molecule type" value="Genomic_DNA"/>
</dbReference>
<gene>
    <name evidence="1" type="ORF">AB675_1343</name>
</gene>
<reference evidence="1 2" key="1">
    <citation type="submission" date="2015-06" db="EMBL/GenBank/DDBJ databases">
        <title>Draft genome of the ant-associated black yeast Phialophora attae CBS 131958.</title>
        <authorList>
            <person name="Moreno L.F."/>
            <person name="Stielow B.J."/>
            <person name="de Hoog S."/>
            <person name="Vicente V.A."/>
            <person name="Weiss V.A."/>
            <person name="de Vries M."/>
            <person name="Cruz L.M."/>
            <person name="Souza E.M."/>
        </authorList>
    </citation>
    <scope>NUCLEOTIDE SEQUENCE [LARGE SCALE GENOMIC DNA]</scope>
    <source>
        <strain evidence="1 2">CBS 131958</strain>
    </source>
</reference>
<dbReference type="GeneID" id="28733104"/>
<accession>A0A0N1NVJ3</accession>
<evidence type="ECO:0008006" key="3">
    <source>
        <dbReference type="Google" id="ProtNLM"/>
    </source>
</evidence>
<organism evidence="1 2">
    <name type="scientific">Cyphellophora attinorum</name>
    <dbReference type="NCBI Taxonomy" id="1664694"/>
    <lineage>
        <taxon>Eukaryota</taxon>
        <taxon>Fungi</taxon>
        <taxon>Dikarya</taxon>
        <taxon>Ascomycota</taxon>
        <taxon>Pezizomycotina</taxon>
        <taxon>Eurotiomycetes</taxon>
        <taxon>Chaetothyriomycetidae</taxon>
        <taxon>Chaetothyriales</taxon>
        <taxon>Cyphellophoraceae</taxon>
        <taxon>Cyphellophora</taxon>
    </lineage>
</organism>